<accession>A0AA85JUR3</accession>
<dbReference type="WBParaSite" id="TREG1_42190.9">
    <property type="protein sequence ID" value="TREG1_42190.9"/>
    <property type="gene ID" value="TREG1_42190"/>
</dbReference>
<evidence type="ECO:0000313" key="2">
    <source>
        <dbReference type="Proteomes" id="UP000050795"/>
    </source>
</evidence>
<feature type="chain" id="PRO_5041644609" description="Apple domain-containing protein" evidence="1">
    <location>
        <begin position="17"/>
        <end position="255"/>
    </location>
</feature>
<protein>
    <recommendedName>
        <fullName evidence="4">Apple domain-containing protein</fullName>
    </recommendedName>
</protein>
<keyword evidence="2" id="KW-1185">Reference proteome</keyword>
<sequence>MQLFNSMKLFVTLVQTLILLNYHLFQSIITTEGRFLTINDGNSRNFCQANQYCQERRTIDKKYCLLGLNYTEWIRGKSNMHHEVFFWTSIVRVLPEVITGLENTKLIWRDANYDSDATITTDNNAKMSKQVIVFELPSQKLMSVDLSMRYKYSIVCELVKDEMETVSTFKFKPFSTKFNIEFKNHNHKLDACYFQFRASDISDCIYRCAVTEACRVLYYSQSKHVCVHMLYVYALLPTVFSRRPVSWESFIKQNG</sequence>
<dbReference type="Proteomes" id="UP000050795">
    <property type="component" value="Unassembled WGS sequence"/>
</dbReference>
<reference evidence="3" key="2">
    <citation type="submission" date="2023-11" db="UniProtKB">
        <authorList>
            <consortium name="WormBaseParasite"/>
        </authorList>
    </citation>
    <scope>IDENTIFICATION</scope>
</reference>
<evidence type="ECO:0008006" key="4">
    <source>
        <dbReference type="Google" id="ProtNLM"/>
    </source>
</evidence>
<dbReference type="AlphaFoldDB" id="A0AA85JUR3"/>
<organism evidence="2 3">
    <name type="scientific">Trichobilharzia regenti</name>
    <name type="common">Nasal bird schistosome</name>
    <dbReference type="NCBI Taxonomy" id="157069"/>
    <lineage>
        <taxon>Eukaryota</taxon>
        <taxon>Metazoa</taxon>
        <taxon>Spiralia</taxon>
        <taxon>Lophotrochozoa</taxon>
        <taxon>Platyhelminthes</taxon>
        <taxon>Trematoda</taxon>
        <taxon>Digenea</taxon>
        <taxon>Strigeidida</taxon>
        <taxon>Schistosomatoidea</taxon>
        <taxon>Schistosomatidae</taxon>
        <taxon>Trichobilharzia</taxon>
    </lineage>
</organism>
<name>A0AA85JUR3_TRIRE</name>
<proteinExistence type="predicted"/>
<evidence type="ECO:0000256" key="1">
    <source>
        <dbReference type="SAM" id="SignalP"/>
    </source>
</evidence>
<reference evidence="2" key="1">
    <citation type="submission" date="2022-06" db="EMBL/GenBank/DDBJ databases">
        <authorList>
            <person name="Berger JAMES D."/>
            <person name="Berger JAMES D."/>
        </authorList>
    </citation>
    <scope>NUCLEOTIDE SEQUENCE [LARGE SCALE GENOMIC DNA]</scope>
</reference>
<evidence type="ECO:0000313" key="3">
    <source>
        <dbReference type="WBParaSite" id="TREG1_42190.9"/>
    </source>
</evidence>
<feature type="signal peptide" evidence="1">
    <location>
        <begin position="1"/>
        <end position="16"/>
    </location>
</feature>
<keyword evidence="1" id="KW-0732">Signal</keyword>